<name>A0A173R4F5_ANAHA</name>
<evidence type="ECO:0000313" key="6">
    <source>
        <dbReference type="Proteomes" id="UP000095598"/>
    </source>
</evidence>
<dbReference type="InterPro" id="IPR021586">
    <property type="entry name" value="Tscrpt_reg_TrmB_C"/>
</dbReference>
<dbReference type="Pfam" id="PF01978">
    <property type="entry name" value="TrmB"/>
    <property type="match status" value="1"/>
</dbReference>
<dbReference type="Proteomes" id="UP000095598">
    <property type="component" value="Unassembled WGS sequence"/>
</dbReference>
<evidence type="ECO:0000313" key="5">
    <source>
        <dbReference type="Proteomes" id="UP000095564"/>
    </source>
</evidence>
<evidence type="ECO:0000313" key="4">
    <source>
        <dbReference type="EMBL" id="CUP95336.1"/>
    </source>
</evidence>
<dbReference type="RefSeq" id="WP_044925352.1">
    <property type="nucleotide sequence ID" value="NZ_CYXT01000001.1"/>
</dbReference>
<organism evidence="3 6">
    <name type="scientific">Anaerostipes hadrus</name>
    <dbReference type="NCBI Taxonomy" id="649756"/>
    <lineage>
        <taxon>Bacteria</taxon>
        <taxon>Bacillati</taxon>
        <taxon>Bacillota</taxon>
        <taxon>Clostridia</taxon>
        <taxon>Lachnospirales</taxon>
        <taxon>Lachnospiraceae</taxon>
        <taxon>Anaerostipes</taxon>
    </lineage>
</organism>
<dbReference type="OrthoDB" id="1493540at2"/>
<dbReference type="PANTHER" id="PTHR34293">
    <property type="entry name" value="HTH-TYPE TRANSCRIPTIONAL REGULATOR TRMBL2"/>
    <property type="match status" value="1"/>
</dbReference>
<evidence type="ECO:0000259" key="2">
    <source>
        <dbReference type="Pfam" id="PF11495"/>
    </source>
</evidence>
<evidence type="ECO:0000313" key="3">
    <source>
        <dbReference type="EMBL" id="CUM72702.1"/>
    </source>
</evidence>
<feature type="domain" description="Transcription regulator TrmB N-terminal" evidence="1">
    <location>
        <begin position="7"/>
        <end position="73"/>
    </location>
</feature>
<dbReference type="InterPro" id="IPR036388">
    <property type="entry name" value="WH-like_DNA-bd_sf"/>
</dbReference>
<dbReference type="Pfam" id="PF11495">
    <property type="entry name" value="Regulator_TrmB"/>
    <property type="match status" value="1"/>
</dbReference>
<gene>
    <name evidence="3" type="ORF">ERS852425_00256</name>
    <name evidence="4" type="ORF">ERS852520_02644</name>
</gene>
<dbReference type="Gene3D" id="1.10.10.10">
    <property type="entry name" value="Winged helix-like DNA-binding domain superfamily/Winged helix DNA-binding domain"/>
    <property type="match status" value="1"/>
</dbReference>
<evidence type="ECO:0000259" key="1">
    <source>
        <dbReference type="Pfam" id="PF01978"/>
    </source>
</evidence>
<dbReference type="AlphaFoldDB" id="A0A173R4F5"/>
<dbReference type="CDD" id="cd09124">
    <property type="entry name" value="PLDc_like_TrmB_middle"/>
    <property type="match status" value="1"/>
</dbReference>
<dbReference type="PANTHER" id="PTHR34293:SF1">
    <property type="entry name" value="HTH-TYPE TRANSCRIPTIONAL REGULATOR TRMBL2"/>
    <property type="match status" value="1"/>
</dbReference>
<dbReference type="EMBL" id="CYXT01000001">
    <property type="protein sequence ID" value="CUM72702.1"/>
    <property type="molecule type" value="Genomic_DNA"/>
</dbReference>
<dbReference type="InterPro" id="IPR051797">
    <property type="entry name" value="TrmB-like"/>
</dbReference>
<dbReference type="InterPro" id="IPR002831">
    <property type="entry name" value="Tscrpt_reg_TrmB_N"/>
</dbReference>
<reference evidence="5 6" key="1">
    <citation type="submission" date="2015-09" db="EMBL/GenBank/DDBJ databases">
        <authorList>
            <consortium name="Pathogen Informatics"/>
        </authorList>
    </citation>
    <scope>NUCLEOTIDE SEQUENCE [LARGE SCALE GENOMIC DNA]</scope>
    <source>
        <strain evidence="3 6">2789STDY5608868</strain>
        <strain evidence="4 5">2789STDY5834908</strain>
    </source>
</reference>
<accession>A0A173R4F5</accession>
<sequence length="228" mass="25908">MDNVERLMEFGLTRHEASLYILLTLEGSLNGYEAAKQSGISRSNAYNALAGLVDKGAAYIQEEDTVRYTPVAIEEFCSNKIRHLEQKKTELIAELPGKRKNEGGYLTIKGEEHICDKIIDMLLCAEERAYISVYNERLEMFREYLEKMVSEGKKVVIITNEPFDLQGATVYLTECKKEQIRLITDSKDVLTGAITNRYEATSLYSSNNNLVEVFKDALANEIQLLKMK</sequence>
<dbReference type="Proteomes" id="UP000095564">
    <property type="component" value="Unassembled WGS sequence"/>
</dbReference>
<dbReference type="EMBL" id="CZAU01000030">
    <property type="protein sequence ID" value="CUP95336.1"/>
    <property type="molecule type" value="Genomic_DNA"/>
</dbReference>
<dbReference type="SUPFAM" id="SSF46785">
    <property type="entry name" value="Winged helix' DNA-binding domain"/>
    <property type="match status" value="1"/>
</dbReference>
<feature type="domain" description="Transcription regulator TrmB C-terminal" evidence="2">
    <location>
        <begin position="107"/>
        <end position="165"/>
    </location>
</feature>
<proteinExistence type="predicted"/>
<protein>
    <submittedName>
        <fullName evidence="3">Sugar-specific transcriptional regulator TrmB</fullName>
    </submittedName>
</protein>
<dbReference type="InterPro" id="IPR036390">
    <property type="entry name" value="WH_DNA-bd_sf"/>
</dbReference>